<name>A0A6M4IWI1_9BACT</name>
<dbReference type="Proteomes" id="UP000500938">
    <property type="component" value="Chromosome"/>
</dbReference>
<dbReference type="InterPro" id="IPR000073">
    <property type="entry name" value="AB_hydrolase_1"/>
</dbReference>
<evidence type="ECO:0000259" key="2">
    <source>
        <dbReference type="Pfam" id="PF00561"/>
    </source>
</evidence>
<dbReference type="GO" id="GO:0046503">
    <property type="term" value="P:glycerolipid catabolic process"/>
    <property type="evidence" value="ECO:0007669"/>
    <property type="project" value="TreeGrafter"/>
</dbReference>
<dbReference type="KEGG" id="ggr:HKW67_21490"/>
<organism evidence="3 4">
    <name type="scientific">Gemmatimonas groenlandica</name>
    <dbReference type="NCBI Taxonomy" id="2732249"/>
    <lineage>
        <taxon>Bacteria</taxon>
        <taxon>Pseudomonadati</taxon>
        <taxon>Gemmatimonadota</taxon>
        <taxon>Gemmatimonadia</taxon>
        <taxon>Gemmatimonadales</taxon>
        <taxon>Gemmatimonadaceae</taxon>
        <taxon>Gemmatimonas</taxon>
    </lineage>
</organism>
<dbReference type="SUPFAM" id="SSF53474">
    <property type="entry name" value="alpha/beta-Hydrolases"/>
    <property type="match status" value="1"/>
</dbReference>
<dbReference type="RefSeq" id="WP_171227352.1">
    <property type="nucleotide sequence ID" value="NZ_CP053085.1"/>
</dbReference>
<dbReference type="AlphaFoldDB" id="A0A6M4IWI1"/>
<keyword evidence="3" id="KW-0378">Hydrolase</keyword>
<dbReference type="EMBL" id="CP053085">
    <property type="protein sequence ID" value="QJR37916.1"/>
    <property type="molecule type" value="Genomic_DNA"/>
</dbReference>
<reference evidence="3 4" key="1">
    <citation type="submission" date="2020-05" db="EMBL/GenBank/DDBJ databases">
        <title>Complete genome sequence of Gemmatimonas greenlandica TET16.</title>
        <authorList>
            <person name="Zeng Y."/>
        </authorList>
    </citation>
    <scope>NUCLEOTIDE SEQUENCE [LARGE SCALE GENOMIC DNA]</scope>
    <source>
        <strain evidence="3 4">TET16</strain>
    </source>
</reference>
<dbReference type="Pfam" id="PF00561">
    <property type="entry name" value="Abhydrolase_1"/>
    <property type="match status" value="1"/>
</dbReference>
<feature type="chain" id="PRO_5027095226" evidence="1">
    <location>
        <begin position="30"/>
        <end position="301"/>
    </location>
</feature>
<accession>A0A6M4IWI1</accession>
<keyword evidence="4" id="KW-1185">Reference proteome</keyword>
<sequence>MMAPFPRSWRVTALIASVGFALAPAAAPAQLVDTSFVSKGVRIHYVEQGRGVPVVLIHGIEGSLAGWRRVPIFGDLARDYRVIAIDQRGHGRSDKPHEAASYGREMALDVVRLLDHLGLAKAHVVGYSLGAMVTSQLLTLHPERFRSAVLIAGAGRLVWNASLAEVADVEARERDAQCISPTLMARLRPPTEPAPTAERLRALSAACIADTTQDRFALAALTRSRADQVITPAAGAAVTVPTLAIVGSLDPLKADLDALKVLRPSIEYVVVDSATHSGVRGILTRSETLTALRAFLGRPLP</sequence>
<dbReference type="InterPro" id="IPR050471">
    <property type="entry name" value="AB_hydrolase"/>
</dbReference>
<proteinExistence type="predicted"/>
<keyword evidence="1" id="KW-0732">Signal</keyword>
<gene>
    <name evidence="3" type="ORF">HKW67_21490</name>
</gene>
<dbReference type="PANTHER" id="PTHR43433">
    <property type="entry name" value="HYDROLASE, ALPHA/BETA FOLD FAMILY PROTEIN"/>
    <property type="match status" value="1"/>
</dbReference>
<dbReference type="Gene3D" id="3.40.50.1820">
    <property type="entry name" value="alpha/beta hydrolase"/>
    <property type="match status" value="1"/>
</dbReference>
<protein>
    <submittedName>
        <fullName evidence="3">Alpha/beta hydrolase</fullName>
    </submittedName>
</protein>
<feature type="domain" description="AB hydrolase-1" evidence="2">
    <location>
        <begin position="53"/>
        <end position="161"/>
    </location>
</feature>
<dbReference type="GO" id="GO:0004806">
    <property type="term" value="F:triacylglycerol lipase activity"/>
    <property type="evidence" value="ECO:0007669"/>
    <property type="project" value="TreeGrafter"/>
</dbReference>
<evidence type="ECO:0000256" key="1">
    <source>
        <dbReference type="SAM" id="SignalP"/>
    </source>
</evidence>
<dbReference type="PRINTS" id="PR00111">
    <property type="entry name" value="ABHYDROLASE"/>
</dbReference>
<evidence type="ECO:0000313" key="4">
    <source>
        <dbReference type="Proteomes" id="UP000500938"/>
    </source>
</evidence>
<dbReference type="InterPro" id="IPR029058">
    <property type="entry name" value="AB_hydrolase_fold"/>
</dbReference>
<evidence type="ECO:0000313" key="3">
    <source>
        <dbReference type="EMBL" id="QJR37916.1"/>
    </source>
</evidence>
<dbReference type="PANTHER" id="PTHR43433:SF5">
    <property type="entry name" value="AB HYDROLASE-1 DOMAIN-CONTAINING PROTEIN"/>
    <property type="match status" value="1"/>
</dbReference>
<feature type="signal peptide" evidence="1">
    <location>
        <begin position="1"/>
        <end position="29"/>
    </location>
</feature>